<organism evidence="1 2">
    <name type="scientific">Halococcoides cellulosivorans</name>
    <dbReference type="NCBI Taxonomy" id="1679096"/>
    <lineage>
        <taxon>Archaea</taxon>
        <taxon>Methanobacteriati</taxon>
        <taxon>Methanobacteriota</taxon>
        <taxon>Stenosarchaea group</taxon>
        <taxon>Halobacteria</taxon>
        <taxon>Halobacteriales</taxon>
        <taxon>Haloarculaceae</taxon>
        <taxon>Halococcoides</taxon>
    </lineage>
</organism>
<dbReference type="KEGG" id="harc:HARCEL1_00710"/>
<dbReference type="Proteomes" id="UP000244727">
    <property type="component" value="Chromosome"/>
</dbReference>
<proteinExistence type="predicted"/>
<accession>A0A2R4WXS7</accession>
<sequence length="97" mass="10685">MATSVKIGTDTKDKLEQLQAQIKLETGRKVTQQALLDRIVSQSFASKAALIDSFRDEFDGLPDSEIDQFLGETFASGSPIDESDVDRVLYEDEAGNE</sequence>
<dbReference type="RefSeq" id="WP_108380714.1">
    <property type="nucleotide sequence ID" value="NZ_CP028858.1"/>
</dbReference>
<dbReference type="GeneID" id="36510983"/>
<evidence type="ECO:0000313" key="1">
    <source>
        <dbReference type="EMBL" id="AWB26345.1"/>
    </source>
</evidence>
<dbReference type="EMBL" id="CP028858">
    <property type="protein sequence ID" value="AWB26345.1"/>
    <property type="molecule type" value="Genomic_DNA"/>
</dbReference>
<gene>
    <name evidence="1" type="ORF">HARCEL1_00710</name>
</gene>
<keyword evidence="2" id="KW-1185">Reference proteome</keyword>
<dbReference type="AlphaFoldDB" id="A0A2R4WXS7"/>
<protein>
    <submittedName>
        <fullName evidence="1">Uncharacterized protein</fullName>
    </submittedName>
</protein>
<name>A0A2R4WXS7_9EURY</name>
<evidence type="ECO:0000313" key="2">
    <source>
        <dbReference type="Proteomes" id="UP000244727"/>
    </source>
</evidence>
<reference evidence="1 2" key="1">
    <citation type="submission" date="2018-04" db="EMBL/GenBank/DDBJ databases">
        <title>Halococcoides cellulosivorans gen. nov., sp. nov., an extremely halophilic cellulose-utilizing haloarchaeon from hypersaline lakes.</title>
        <authorList>
            <person name="Sorokin D.Y."/>
            <person name="Toshchakov S.V."/>
            <person name="Samarov N.I."/>
            <person name="Korzhenkov A."/>
            <person name="Kublanov I.V."/>
        </authorList>
    </citation>
    <scope>NUCLEOTIDE SEQUENCE [LARGE SCALE GENOMIC DNA]</scope>
    <source>
        <strain evidence="1 2">HArcel1</strain>
    </source>
</reference>